<dbReference type="eggNOG" id="KOG1471">
    <property type="taxonomic scope" value="Eukaryota"/>
</dbReference>
<dbReference type="GO" id="GO:1902936">
    <property type="term" value="F:phosphatidylinositol bisphosphate binding"/>
    <property type="evidence" value="ECO:0007669"/>
    <property type="project" value="TreeGrafter"/>
</dbReference>
<organism evidence="3 4">
    <name type="scientific">Zootermopsis nevadensis</name>
    <name type="common">Dampwood termite</name>
    <dbReference type="NCBI Taxonomy" id="136037"/>
    <lineage>
        <taxon>Eukaryota</taxon>
        <taxon>Metazoa</taxon>
        <taxon>Ecdysozoa</taxon>
        <taxon>Arthropoda</taxon>
        <taxon>Hexapoda</taxon>
        <taxon>Insecta</taxon>
        <taxon>Pterygota</taxon>
        <taxon>Neoptera</taxon>
        <taxon>Polyneoptera</taxon>
        <taxon>Dictyoptera</taxon>
        <taxon>Blattodea</taxon>
        <taxon>Blattoidea</taxon>
        <taxon>Termitoidae</taxon>
        <taxon>Termopsidae</taxon>
        <taxon>Zootermopsis</taxon>
    </lineage>
</organism>
<dbReference type="GO" id="GO:0016020">
    <property type="term" value="C:membrane"/>
    <property type="evidence" value="ECO:0007669"/>
    <property type="project" value="TreeGrafter"/>
</dbReference>
<name>A0A067QHN0_ZOONE</name>
<dbReference type="Gene3D" id="3.40.525.10">
    <property type="entry name" value="CRAL-TRIO lipid binding domain"/>
    <property type="match status" value="1"/>
</dbReference>
<dbReference type="PROSITE" id="PS50191">
    <property type="entry name" value="CRAL_TRIO"/>
    <property type="match status" value="1"/>
</dbReference>
<gene>
    <name evidence="3" type="ORF">L798_01649</name>
</gene>
<dbReference type="Proteomes" id="UP000027135">
    <property type="component" value="Unassembled WGS sequence"/>
</dbReference>
<dbReference type="CDD" id="cd00170">
    <property type="entry name" value="SEC14"/>
    <property type="match status" value="1"/>
</dbReference>
<keyword evidence="4" id="KW-1185">Reference proteome</keyword>
<dbReference type="InParanoid" id="A0A067QHN0"/>
<dbReference type="InterPro" id="IPR001251">
    <property type="entry name" value="CRAL-TRIO_dom"/>
</dbReference>
<dbReference type="EMBL" id="KK853366">
    <property type="protein sequence ID" value="KDR08116.1"/>
    <property type="molecule type" value="Genomic_DNA"/>
</dbReference>
<reference evidence="3 4" key="1">
    <citation type="journal article" date="2014" name="Nat. Commun.">
        <title>Molecular traces of alternative social organization in a termite genome.</title>
        <authorList>
            <person name="Terrapon N."/>
            <person name="Li C."/>
            <person name="Robertson H.M."/>
            <person name="Ji L."/>
            <person name="Meng X."/>
            <person name="Booth W."/>
            <person name="Chen Z."/>
            <person name="Childers C.P."/>
            <person name="Glastad K.M."/>
            <person name="Gokhale K."/>
            <person name="Gowin J."/>
            <person name="Gronenberg W."/>
            <person name="Hermansen R.A."/>
            <person name="Hu H."/>
            <person name="Hunt B.G."/>
            <person name="Huylmans A.K."/>
            <person name="Khalil S.M."/>
            <person name="Mitchell R.D."/>
            <person name="Munoz-Torres M.C."/>
            <person name="Mustard J.A."/>
            <person name="Pan H."/>
            <person name="Reese J.T."/>
            <person name="Scharf M.E."/>
            <person name="Sun F."/>
            <person name="Vogel H."/>
            <person name="Xiao J."/>
            <person name="Yang W."/>
            <person name="Yang Z."/>
            <person name="Yang Z."/>
            <person name="Zhou J."/>
            <person name="Zhu J."/>
            <person name="Brent C.S."/>
            <person name="Elsik C.G."/>
            <person name="Goodisman M.A."/>
            <person name="Liberles D.A."/>
            <person name="Roe R.M."/>
            <person name="Vargo E.L."/>
            <person name="Vilcinskas A."/>
            <person name="Wang J."/>
            <person name="Bornberg-Bauer E."/>
            <person name="Korb J."/>
            <person name="Zhang G."/>
            <person name="Liebig J."/>
        </authorList>
    </citation>
    <scope>NUCLEOTIDE SEQUENCE [LARGE SCALE GENOMIC DNA]</scope>
    <source>
        <tissue evidence="3">Whole organism</tissue>
    </source>
</reference>
<evidence type="ECO:0000259" key="2">
    <source>
        <dbReference type="PROSITE" id="PS50191"/>
    </source>
</evidence>
<sequence>MPPITAAEEFSKNINMKQEHIEYLRNWMSKQPHLPSEVTDEQLILFLHSCQNHLEACKRTIQAYYKIRSNSPEIFGNRDPNGHDVQQVLSILEFAVLPKKDQHGNAVMAVRFSDLDVTKFSHSGALKTYFMVQDVFMLENGTVPGYVFLMDPKGCRFEHLSRLTLSYTKMYAEYIQDAFPGNVVANHFLNANYVTKAMMAMLKPFLKSCMSRKIFIHTSMNTLYDHVSKDALPKEYGGKLDSLTTYHKMMVAQLGHYRNWFQEEETFLMDESKRPEKQKDERRVLDNEHSTKMLEID</sequence>
<accession>A0A067QHN0</accession>
<dbReference type="OMA" id="ECFADRD"/>
<dbReference type="InterPro" id="IPR036273">
    <property type="entry name" value="CRAL/TRIO_N_dom_sf"/>
</dbReference>
<proteinExistence type="predicted"/>
<dbReference type="SUPFAM" id="SSF52087">
    <property type="entry name" value="CRAL/TRIO domain"/>
    <property type="match status" value="1"/>
</dbReference>
<feature type="region of interest" description="Disordered" evidence="1">
    <location>
        <begin position="271"/>
        <end position="297"/>
    </location>
</feature>
<dbReference type="SMART" id="SM00516">
    <property type="entry name" value="SEC14"/>
    <property type="match status" value="1"/>
</dbReference>
<evidence type="ECO:0000313" key="3">
    <source>
        <dbReference type="EMBL" id="KDR08116.1"/>
    </source>
</evidence>
<protein>
    <submittedName>
        <fullName evidence="3">Alpha-tocopherol transfer protein-like</fullName>
    </submittedName>
</protein>
<dbReference type="PANTHER" id="PTHR10174:SF224">
    <property type="entry name" value="RETINOL-BINDING PROTEIN PINTA"/>
    <property type="match status" value="1"/>
</dbReference>
<dbReference type="Pfam" id="PF00650">
    <property type="entry name" value="CRAL_TRIO"/>
    <property type="match status" value="1"/>
</dbReference>
<dbReference type="InterPro" id="IPR036865">
    <property type="entry name" value="CRAL-TRIO_dom_sf"/>
</dbReference>
<dbReference type="AlphaFoldDB" id="A0A067QHN0"/>
<dbReference type="PRINTS" id="PR00180">
    <property type="entry name" value="CRETINALDHBP"/>
</dbReference>
<evidence type="ECO:0000256" key="1">
    <source>
        <dbReference type="SAM" id="MobiDB-lite"/>
    </source>
</evidence>
<feature type="domain" description="CRAL-TRIO" evidence="2">
    <location>
        <begin position="84"/>
        <end position="244"/>
    </location>
</feature>
<dbReference type="PANTHER" id="PTHR10174">
    <property type="entry name" value="ALPHA-TOCOPHEROL TRANSFER PROTEIN-RELATED"/>
    <property type="match status" value="1"/>
</dbReference>
<dbReference type="SUPFAM" id="SSF46938">
    <property type="entry name" value="CRAL/TRIO N-terminal domain"/>
    <property type="match status" value="1"/>
</dbReference>
<evidence type="ECO:0000313" key="4">
    <source>
        <dbReference type="Proteomes" id="UP000027135"/>
    </source>
</evidence>